<evidence type="ECO:0000256" key="9">
    <source>
        <dbReference type="PROSITE-ProRule" id="PRU00282"/>
    </source>
</evidence>
<evidence type="ECO:0000256" key="10">
    <source>
        <dbReference type="RuleBase" id="RU000488"/>
    </source>
</evidence>
<evidence type="ECO:0008006" key="14">
    <source>
        <dbReference type="Google" id="ProtNLM"/>
    </source>
</evidence>
<evidence type="ECO:0000256" key="1">
    <source>
        <dbReference type="ARBA" id="ARBA00004225"/>
    </source>
</evidence>
<accession>A0AAD5SRE8</accession>
<organism evidence="12 13">
    <name type="scientific">Physocladia obscura</name>
    <dbReference type="NCBI Taxonomy" id="109957"/>
    <lineage>
        <taxon>Eukaryota</taxon>
        <taxon>Fungi</taxon>
        <taxon>Fungi incertae sedis</taxon>
        <taxon>Chytridiomycota</taxon>
        <taxon>Chytridiomycota incertae sedis</taxon>
        <taxon>Chytridiomycetes</taxon>
        <taxon>Chytridiales</taxon>
        <taxon>Chytriomycetaceae</taxon>
        <taxon>Physocladia</taxon>
    </lineage>
</organism>
<evidence type="ECO:0000256" key="7">
    <source>
        <dbReference type="ARBA" id="ARBA00023128"/>
    </source>
</evidence>
<gene>
    <name evidence="12" type="ORF">HK100_005600</name>
</gene>
<keyword evidence="13" id="KW-1185">Reference proteome</keyword>
<evidence type="ECO:0000256" key="3">
    <source>
        <dbReference type="ARBA" id="ARBA00022448"/>
    </source>
</evidence>
<evidence type="ECO:0000256" key="8">
    <source>
        <dbReference type="ARBA" id="ARBA00023136"/>
    </source>
</evidence>
<keyword evidence="8 9" id="KW-0472">Membrane</keyword>
<name>A0AAD5SRE8_9FUNG</name>
<evidence type="ECO:0000256" key="11">
    <source>
        <dbReference type="SAM" id="Phobius"/>
    </source>
</evidence>
<evidence type="ECO:0000256" key="5">
    <source>
        <dbReference type="ARBA" id="ARBA00022737"/>
    </source>
</evidence>
<keyword evidence="3 10" id="KW-0813">Transport</keyword>
<proteinExistence type="inferred from homology"/>
<dbReference type="SUPFAM" id="SSF103506">
    <property type="entry name" value="Mitochondrial carrier"/>
    <property type="match status" value="2"/>
</dbReference>
<evidence type="ECO:0000256" key="6">
    <source>
        <dbReference type="ARBA" id="ARBA00022989"/>
    </source>
</evidence>
<keyword evidence="6 11" id="KW-1133">Transmembrane helix</keyword>
<dbReference type="PANTHER" id="PTHR45683">
    <property type="entry name" value="MITOCHONDRIAL NICOTINAMIDE ADENINE DINUCLEOTIDE TRANSPORTER 1-RELATED-RELATED"/>
    <property type="match status" value="1"/>
</dbReference>
<dbReference type="Gene3D" id="1.50.40.10">
    <property type="entry name" value="Mitochondrial carrier domain"/>
    <property type="match status" value="2"/>
</dbReference>
<dbReference type="Proteomes" id="UP001211907">
    <property type="component" value="Unassembled WGS sequence"/>
</dbReference>
<dbReference type="AlphaFoldDB" id="A0AAD5SRE8"/>
<evidence type="ECO:0000256" key="2">
    <source>
        <dbReference type="ARBA" id="ARBA00006375"/>
    </source>
</evidence>
<dbReference type="PRINTS" id="PR00926">
    <property type="entry name" value="MITOCARRIER"/>
</dbReference>
<dbReference type="InterPro" id="IPR002067">
    <property type="entry name" value="MCP"/>
</dbReference>
<keyword evidence="5" id="KW-0677">Repeat</keyword>
<evidence type="ECO:0000313" key="12">
    <source>
        <dbReference type="EMBL" id="KAJ3096297.1"/>
    </source>
</evidence>
<dbReference type="InterPro" id="IPR044712">
    <property type="entry name" value="SLC25A32-like"/>
</dbReference>
<feature type="transmembrane region" description="Helical" evidence="11">
    <location>
        <begin position="113"/>
        <end position="131"/>
    </location>
</feature>
<dbReference type="EMBL" id="JADGJH010002612">
    <property type="protein sequence ID" value="KAJ3096297.1"/>
    <property type="molecule type" value="Genomic_DNA"/>
</dbReference>
<feature type="repeat" description="Solcar" evidence="9">
    <location>
        <begin position="262"/>
        <end position="391"/>
    </location>
</feature>
<dbReference type="GO" id="GO:0015215">
    <property type="term" value="F:nucleotide transmembrane transporter activity"/>
    <property type="evidence" value="ECO:0007669"/>
    <property type="project" value="UniProtKB-ARBA"/>
</dbReference>
<keyword evidence="4 9" id="KW-0812">Transmembrane</keyword>
<dbReference type="InterPro" id="IPR023395">
    <property type="entry name" value="MCP_dom_sf"/>
</dbReference>
<evidence type="ECO:0000256" key="4">
    <source>
        <dbReference type="ARBA" id="ARBA00022692"/>
    </source>
</evidence>
<dbReference type="InterPro" id="IPR018108">
    <property type="entry name" value="MCP_transmembrane"/>
</dbReference>
<dbReference type="Pfam" id="PF00153">
    <property type="entry name" value="Mito_carr"/>
    <property type="match status" value="4"/>
</dbReference>
<feature type="transmembrane region" description="Helical" evidence="11">
    <location>
        <begin position="143"/>
        <end position="165"/>
    </location>
</feature>
<comment type="subcellular location">
    <subcellularLocation>
        <location evidence="1">Mitochondrion membrane</location>
        <topology evidence="1">Multi-pass membrane protein</topology>
    </subcellularLocation>
</comment>
<evidence type="ECO:0000313" key="13">
    <source>
        <dbReference type="Proteomes" id="UP001211907"/>
    </source>
</evidence>
<keyword evidence="7" id="KW-0496">Mitochondrion</keyword>
<sequence length="391" mass="42954">MTSTPYEMAHGLFKDHETLRQVVAGGTSGLVSAVLVTPLDVVKIRLQNQPRTPGATPRYAGTFATLATIAREEGIRGLFSGLSPSVLAYLPDRIIWFSVYHHSKRFLAAEFRAFLFEALLLTLLMFAFSFFHPDSRPDGNTAVHLIATLAASVACTIAVCPLWVIRTRLMAQSHIPEPHSPHYYSSTSNAFSKIVKYEGFGALYSGLGPSLLGVTHSLIMFPLYERLKLDFKGNFCSANLWNSDESMLLTENGYGLNPDGSLTNSSILIASSIAKCVASLATYPHEVVRTRLQTQKIRILANSDSSAAAITNSRPNSNFASISYSSKLTPNFDQQSVTAIEPKYRGVIQTVKVLIREEGWISLYRGLSTSIIRQVPAGAISLWVYELILKV</sequence>
<feature type="repeat" description="Solcar" evidence="9">
    <location>
        <begin position="16"/>
        <end position="106"/>
    </location>
</feature>
<dbReference type="PROSITE" id="PS50920">
    <property type="entry name" value="SOLCAR"/>
    <property type="match status" value="3"/>
</dbReference>
<feature type="repeat" description="Solcar" evidence="9">
    <location>
        <begin position="139"/>
        <end position="230"/>
    </location>
</feature>
<comment type="caution">
    <text evidence="12">The sequence shown here is derived from an EMBL/GenBank/DDBJ whole genome shotgun (WGS) entry which is preliminary data.</text>
</comment>
<dbReference type="GO" id="GO:0031966">
    <property type="term" value="C:mitochondrial membrane"/>
    <property type="evidence" value="ECO:0007669"/>
    <property type="project" value="UniProtKB-SubCell"/>
</dbReference>
<protein>
    <recommendedName>
        <fullName evidence="14">Mitochondrial carrier</fullName>
    </recommendedName>
</protein>
<comment type="similarity">
    <text evidence="2 10">Belongs to the mitochondrial carrier (TC 2.A.29) family.</text>
</comment>
<reference evidence="12" key="1">
    <citation type="submission" date="2020-05" db="EMBL/GenBank/DDBJ databases">
        <title>Phylogenomic resolution of chytrid fungi.</title>
        <authorList>
            <person name="Stajich J.E."/>
            <person name="Amses K."/>
            <person name="Simmons R."/>
            <person name="Seto K."/>
            <person name="Myers J."/>
            <person name="Bonds A."/>
            <person name="Quandt C.A."/>
            <person name="Barry K."/>
            <person name="Liu P."/>
            <person name="Grigoriev I."/>
            <person name="Longcore J.E."/>
            <person name="James T.Y."/>
        </authorList>
    </citation>
    <scope>NUCLEOTIDE SEQUENCE</scope>
    <source>
        <strain evidence="12">JEL0513</strain>
    </source>
</reference>